<dbReference type="EMBL" id="JASCZI010278249">
    <property type="protein sequence ID" value="MED6227141.1"/>
    <property type="molecule type" value="Genomic_DNA"/>
</dbReference>
<sequence length="268" mass="29185">MSTCPPAEFASLASTYRMTRAGYDSGGASSSHAPPPPSPPPSYVHPAPWVPTYSSPPVIGFPVFDPSRIGSEYATPHLTRHRPPITVSHSMDPAHLSRQGRSHRSPRGVYPRPQRLHRRHSPVALHGPSDRLRAAPEVTGIPPEETIRASCRATRPGVPGLPAKSASLLLALHQIHLVSNPGRNGAPLAFATHCSVRPYRFPEPRRPKTLIGNRREVFAIDTEHSLHAVHRVNVRASLNANCGARRDRVPAREVKLLELSAVANPLPK</sequence>
<proteinExistence type="predicted"/>
<comment type="caution">
    <text evidence="2">The sequence shown here is derived from an EMBL/GenBank/DDBJ whole genome shotgun (WGS) entry which is preliminary data.</text>
</comment>
<organism evidence="2 3">
    <name type="scientific">Stylosanthes scabra</name>
    <dbReference type="NCBI Taxonomy" id="79078"/>
    <lineage>
        <taxon>Eukaryota</taxon>
        <taxon>Viridiplantae</taxon>
        <taxon>Streptophyta</taxon>
        <taxon>Embryophyta</taxon>
        <taxon>Tracheophyta</taxon>
        <taxon>Spermatophyta</taxon>
        <taxon>Magnoliopsida</taxon>
        <taxon>eudicotyledons</taxon>
        <taxon>Gunneridae</taxon>
        <taxon>Pentapetalae</taxon>
        <taxon>rosids</taxon>
        <taxon>fabids</taxon>
        <taxon>Fabales</taxon>
        <taxon>Fabaceae</taxon>
        <taxon>Papilionoideae</taxon>
        <taxon>50 kb inversion clade</taxon>
        <taxon>dalbergioids sensu lato</taxon>
        <taxon>Dalbergieae</taxon>
        <taxon>Pterocarpus clade</taxon>
        <taxon>Stylosanthes</taxon>
    </lineage>
</organism>
<feature type="region of interest" description="Disordered" evidence="1">
    <location>
        <begin position="78"/>
        <end position="128"/>
    </location>
</feature>
<name>A0ABU6ZZC0_9FABA</name>
<protein>
    <submittedName>
        <fullName evidence="2">Uncharacterized protein</fullName>
    </submittedName>
</protein>
<keyword evidence="3" id="KW-1185">Reference proteome</keyword>
<gene>
    <name evidence="2" type="ORF">PIB30_110622</name>
</gene>
<feature type="compositionally biased region" description="Pro residues" evidence="1">
    <location>
        <begin position="33"/>
        <end position="42"/>
    </location>
</feature>
<accession>A0ABU6ZZC0</accession>
<reference evidence="2 3" key="1">
    <citation type="journal article" date="2023" name="Plants (Basel)">
        <title>Bridging the Gap: Combining Genomics and Transcriptomics Approaches to Understand Stylosanthes scabra, an Orphan Legume from the Brazilian Caatinga.</title>
        <authorList>
            <person name="Ferreira-Neto J.R.C."/>
            <person name="da Silva M.D."/>
            <person name="Binneck E."/>
            <person name="de Melo N.F."/>
            <person name="da Silva R.H."/>
            <person name="de Melo A.L.T.M."/>
            <person name="Pandolfi V."/>
            <person name="Bustamante F.O."/>
            <person name="Brasileiro-Vidal A.C."/>
            <person name="Benko-Iseppon A.M."/>
        </authorList>
    </citation>
    <scope>NUCLEOTIDE SEQUENCE [LARGE SCALE GENOMIC DNA]</scope>
    <source>
        <tissue evidence="2">Leaves</tissue>
    </source>
</reference>
<evidence type="ECO:0000256" key="1">
    <source>
        <dbReference type="SAM" id="MobiDB-lite"/>
    </source>
</evidence>
<dbReference type="Proteomes" id="UP001341840">
    <property type="component" value="Unassembled WGS sequence"/>
</dbReference>
<evidence type="ECO:0000313" key="2">
    <source>
        <dbReference type="EMBL" id="MED6227141.1"/>
    </source>
</evidence>
<evidence type="ECO:0000313" key="3">
    <source>
        <dbReference type="Proteomes" id="UP001341840"/>
    </source>
</evidence>
<feature type="non-terminal residue" evidence="2">
    <location>
        <position position="268"/>
    </location>
</feature>
<feature type="region of interest" description="Disordered" evidence="1">
    <location>
        <begin position="23"/>
        <end position="42"/>
    </location>
</feature>